<keyword evidence="3" id="KW-1185">Reference proteome</keyword>
<protein>
    <submittedName>
        <fullName evidence="2">Alpha/beta fold hydrolase</fullName>
    </submittedName>
</protein>
<evidence type="ECO:0000259" key="1">
    <source>
        <dbReference type="Pfam" id="PF12146"/>
    </source>
</evidence>
<evidence type="ECO:0000313" key="2">
    <source>
        <dbReference type="EMBL" id="NDV92854.1"/>
    </source>
</evidence>
<dbReference type="EMBL" id="JAAAWN010000030">
    <property type="protein sequence ID" value="NDV92854.1"/>
    <property type="molecule type" value="Genomic_DNA"/>
</dbReference>
<name>A0A7X5LPY2_9ALTE</name>
<dbReference type="AlphaFoldDB" id="A0A7X5LPY2"/>
<organism evidence="2 3">
    <name type="scientific">Alteromonas profundi</name>
    <dbReference type="NCBI Taxonomy" id="2696062"/>
    <lineage>
        <taxon>Bacteria</taxon>
        <taxon>Pseudomonadati</taxon>
        <taxon>Pseudomonadota</taxon>
        <taxon>Gammaproteobacteria</taxon>
        <taxon>Alteromonadales</taxon>
        <taxon>Alteromonadaceae</taxon>
        <taxon>Alteromonas/Salinimonas group</taxon>
        <taxon>Alteromonas</taxon>
    </lineage>
</organism>
<comment type="caution">
    <text evidence="2">The sequence shown here is derived from an EMBL/GenBank/DDBJ whole genome shotgun (WGS) entry which is preliminary data.</text>
</comment>
<gene>
    <name evidence="2" type="ORF">GTH32_16920</name>
</gene>
<dbReference type="Pfam" id="PF12146">
    <property type="entry name" value="Hydrolase_4"/>
    <property type="match status" value="1"/>
</dbReference>
<dbReference type="Gene3D" id="3.40.50.1820">
    <property type="entry name" value="alpha/beta hydrolase"/>
    <property type="match status" value="1"/>
</dbReference>
<dbReference type="InterPro" id="IPR022742">
    <property type="entry name" value="Hydrolase_4"/>
</dbReference>
<keyword evidence="2" id="KW-0378">Hydrolase</keyword>
<dbReference type="GO" id="GO:0016787">
    <property type="term" value="F:hydrolase activity"/>
    <property type="evidence" value="ECO:0007669"/>
    <property type="project" value="UniProtKB-KW"/>
</dbReference>
<dbReference type="InterPro" id="IPR051044">
    <property type="entry name" value="MAG_DAG_Lipase"/>
</dbReference>
<dbReference type="PANTHER" id="PTHR11614">
    <property type="entry name" value="PHOSPHOLIPASE-RELATED"/>
    <property type="match status" value="1"/>
</dbReference>
<accession>A0A7X5LPY2</accession>
<sequence length="326" mass="37136">MSWKFTTEQELATTFATTINPFWQSAVTRGHFTGKDNVEVHYAWCIPEKPIASVVISSGRIESYLKYKELIFDLYQNNFAVFILDHRGQGLSGRMTHDPQHGYVADFNDYIDDLVSFVQEIVKPLQQGPLRLLCHSMGGAIGALTLHREPDLFDKAVLASPMFGIKPALPNWLANGLIQIGLSFNRIRKQPSGYFFGQTSYIPFPYALNKLTHSRSRYALFRQLYDEERRIQLGGVTTEWLSAAHRAMNFIEKNAPRITTPCLVLSAQDDSIIDNKRQQKVVNAMPHSKLERIADAYHEVFTERDDIRNKALTMVCDFLADHPPAK</sequence>
<proteinExistence type="predicted"/>
<feature type="domain" description="Serine aminopeptidase S33" evidence="1">
    <location>
        <begin position="49"/>
        <end position="305"/>
    </location>
</feature>
<dbReference type="RefSeq" id="WP_163087965.1">
    <property type="nucleotide sequence ID" value="NZ_JAAAWN010000030.1"/>
</dbReference>
<evidence type="ECO:0000313" key="3">
    <source>
        <dbReference type="Proteomes" id="UP000470213"/>
    </source>
</evidence>
<reference evidence="2 3" key="1">
    <citation type="submission" date="2020-01" db="EMBL/GenBank/DDBJ databases">
        <authorList>
            <person name="Chen J."/>
            <person name="Zhu S."/>
            <person name="Yang J."/>
        </authorList>
    </citation>
    <scope>NUCLEOTIDE SEQUENCE [LARGE SCALE GENOMIC DNA]</scope>
    <source>
        <strain evidence="2 3">345S023</strain>
    </source>
</reference>
<dbReference type="SUPFAM" id="SSF53474">
    <property type="entry name" value="alpha/beta-Hydrolases"/>
    <property type="match status" value="1"/>
</dbReference>
<dbReference type="InterPro" id="IPR029058">
    <property type="entry name" value="AB_hydrolase_fold"/>
</dbReference>
<dbReference type="Proteomes" id="UP000470213">
    <property type="component" value="Unassembled WGS sequence"/>
</dbReference>